<dbReference type="PROSITE" id="PS51257">
    <property type="entry name" value="PROKAR_LIPOPROTEIN"/>
    <property type="match status" value="1"/>
</dbReference>
<organism evidence="1 2">
    <name type="scientific">Williamsoniiplasma lucivorax</name>
    <dbReference type="NCBI Taxonomy" id="209274"/>
    <lineage>
        <taxon>Bacteria</taxon>
        <taxon>Bacillati</taxon>
        <taxon>Mycoplasmatota</taxon>
        <taxon>Mollicutes</taxon>
        <taxon>Entomoplasmatales</taxon>
        <taxon>Williamsoniiplasma</taxon>
    </lineage>
</organism>
<accession>A0A2S5RG25</accession>
<reference evidence="1 2" key="1">
    <citation type="submission" date="2017-11" db="EMBL/GenBank/DDBJ databases">
        <title>Genome sequence of Entomoplasma lucivorax PIPN-2 (ATCC 49196).</title>
        <authorList>
            <person name="Lo W.-S."/>
            <person name="Gasparich G.E."/>
            <person name="Kuo C.-H."/>
        </authorList>
    </citation>
    <scope>NUCLEOTIDE SEQUENCE [LARGE SCALE GENOMIC DNA]</scope>
    <source>
        <strain evidence="1 2">PIPN-2</strain>
    </source>
</reference>
<dbReference type="AlphaFoldDB" id="A0A2S5RG25"/>
<dbReference type="EMBL" id="PHNE01000001">
    <property type="protein sequence ID" value="PPE06172.1"/>
    <property type="molecule type" value="Genomic_DNA"/>
</dbReference>
<dbReference type="NCBIfam" id="TIGR02167">
    <property type="entry name" value="Liste_lipo_26"/>
    <property type="match status" value="2"/>
</dbReference>
<gene>
    <name evidence="1" type="ORF">ELUCI_v1c04630</name>
</gene>
<protein>
    <recommendedName>
        <fullName evidence="3">Lipoprotein</fullName>
    </recommendedName>
</protein>
<evidence type="ECO:0000313" key="2">
    <source>
        <dbReference type="Proteomes" id="UP000237865"/>
    </source>
</evidence>
<name>A0A2S5RG25_9MOLU</name>
<dbReference type="RefSeq" id="WP_028127080.1">
    <property type="nucleotide sequence ID" value="NZ_PHNE01000001.1"/>
</dbReference>
<dbReference type="Pfam" id="PF03382">
    <property type="entry name" value="DUF285"/>
    <property type="match status" value="1"/>
</dbReference>
<evidence type="ECO:0000313" key="1">
    <source>
        <dbReference type="EMBL" id="PPE06172.1"/>
    </source>
</evidence>
<dbReference type="Proteomes" id="UP000237865">
    <property type="component" value="Unassembled WGS sequence"/>
</dbReference>
<evidence type="ECO:0008006" key="3">
    <source>
        <dbReference type="Google" id="ProtNLM"/>
    </source>
</evidence>
<dbReference type="InterPro" id="IPR011889">
    <property type="entry name" value="Liste_lipo_26"/>
</dbReference>
<keyword evidence="2" id="KW-1185">Reference proteome</keyword>
<sequence>MKKMLSLLGSLGLIITTITTSTLVVSCDKVPRFLLEYINNILPEIEEIINSKKELWTTQDLQEKLKNDPNIKGNFEVSEVAFEAPNDLKKIVKKFVFKAIKDKKYRGEVQAYQIKDRANQSKTIYTIGFGNDELDWVDGPAPEWTINILNLGWDANGKAYQMPKRISIVPKYISPNITSMEGIFQDAKYFNRNISDWNTSKVINMANMFNGATEFNQDISQWDTSQVINMEGMFQDAWSFNKNISNWKVHKVTKHSNFANPKPEWMMVKELDWPESFKPHFKK</sequence>
<proteinExistence type="predicted"/>
<dbReference type="InterPro" id="IPR005046">
    <property type="entry name" value="DUF285"/>
</dbReference>
<comment type="caution">
    <text evidence="1">The sequence shown here is derived from an EMBL/GenBank/DDBJ whole genome shotgun (WGS) entry which is preliminary data.</text>
</comment>